<name>A0ABN7W9Q9_GIGMA</name>
<evidence type="ECO:0000313" key="2">
    <source>
        <dbReference type="Proteomes" id="UP000789901"/>
    </source>
</evidence>
<reference evidence="1 2" key="1">
    <citation type="submission" date="2021-06" db="EMBL/GenBank/DDBJ databases">
        <authorList>
            <person name="Kallberg Y."/>
            <person name="Tangrot J."/>
            <person name="Rosling A."/>
        </authorList>
    </citation>
    <scope>NUCLEOTIDE SEQUENCE [LARGE SCALE GENOMIC DNA]</scope>
    <source>
        <strain evidence="1 2">120-4 pot B 10/14</strain>
    </source>
</reference>
<feature type="non-terminal residue" evidence="1">
    <location>
        <position position="1"/>
    </location>
</feature>
<evidence type="ECO:0000313" key="1">
    <source>
        <dbReference type="EMBL" id="CAG8820520.1"/>
    </source>
</evidence>
<protein>
    <submittedName>
        <fullName evidence="1">15828_t:CDS:1</fullName>
    </submittedName>
</protein>
<keyword evidence="2" id="KW-1185">Reference proteome</keyword>
<comment type="caution">
    <text evidence="1">The sequence shown here is derived from an EMBL/GenBank/DDBJ whole genome shotgun (WGS) entry which is preliminary data.</text>
</comment>
<proteinExistence type="predicted"/>
<gene>
    <name evidence="1" type="ORF">GMARGA_LOCUS27590</name>
</gene>
<dbReference type="Proteomes" id="UP000789901">
    <property type="component" value="Unassembled WGS sequence"/>
</dbReference>
<dbReference type="EMBL" id="CAJVQB010033980">
    <property type="protein sequence ID" value="CAG8820520.1"/>
    <property type="molecule type" value="Genomic_DNA"/>
</dbReference>
<organism evidence="1 2">
    <name type="scientific">Gigaspora margarita</name>
    <dbReference type="NCBI Taxonomy" id="4874"/>
    <lineage>
        <taxon>Eukaryota</taxon>
        <taxon>Fungi</taxon>
        <taxon>Fungi incertae sedis</taxon>
        <taxon>Mucoromycota</taxon>
        <taxon>Glomeromycotina</taxon>
        <taxon>Glomeromycetes</taxon>
        <taxon>Diversisporales</taxon>
        <taxon>Gigasporaceae</taxon>
        <taxon>Gigaspora</taxon>
    </lineage>
</organism>
<accession>A0ABN7W9Q9</accession>
<sequence length="54" mass="6242">HEMGDNTEYICARFLTEFGSLYKFGPLQLQKITKDYVFEKPNPSSTIHTQSTKT</sequence>